<sequence>MMDRNTGRAITELEHLRQSIGDILATPIGTRVMRRDYGSLVPALVDQPDNRTTEIRLLSAAASALMRWEPRLQLQQLTIERDPLTKGRATITVVGNLLTGAAAKARALRLAVTIGGAP</sequence>
<dbReference type="EMBL" id="CP065748">
    <property type="protein sequence ID" value="QPS84478.1"/>
    <property type="molecule type" value="Genomic_DNA"/>
</dbReference>
<proteinExistence type="predicted"/>
<dbReference type="SUPFAM" id="SSF160719">
    <property type="entry name" value="gpW/gp25-like"/>
    <property type="match status" value="1"/>
</dbReference>
<evidence type="ECO:0000259" key="1">
    <source>
        <dbReference type="Pfam" id="PF04965"/>
    </source>
</evidence>
<evidence type="ECO:0000313" key="2">
    <source>
        <dbReference type="EMBL" id="QPS84478.1"/>
    </source>
</evidence>
<name>A0A7T2YYG9_9BURK</name>
<dbReference type="InterPro" id="IPR007048">
    <property type="entry name" value="IraD/Gp25-like"/>
</dbReference>
<dbReference type="Gene3D" id="3.10.450.40">
    <property type="match status" value="1"/>
</dbReference>
<evidence type="ECO:0000313" key="3">
    <source>
        <dbReference type="Proteomes" id="UP000595064"/>
    </source>
</evidence>
<gene>
    <name evidence="2" type="ORF">I6G47_16055</name>
</gene>
<dbReference type="Pfam" id="PF04965">
    <property type="entry name" value="GPW_gp25"/>
    <property type="match status" value="1"/>
</dbReference>
<dbReference type="Proteomes" id="UP000595064">
    <property type="component" value="Chromosome"/>
</dbReference>
<accession>A0A7T2YYG9</accession>
<feature type="domain" description="IraD/Gp25-like" evidence="1">
    <location>
        <begin position="13"/>
        <end position="98"/>
    </location>
</feature>
<keyword evidence="3" id="KW-1185">Reference proteome</keyword>
<organism evidence="2 3">
    <name type="scientific">Delftia lacustris</name>
    <dbReference type="NCBI Taxonomy" id="558537"/>
    <lineage>
        <taxon>Bacteria</taxon>
        <taxon>Pseudomonadati</taxon>
        <taxon>Pseudomonadota</taxon>
        <taxon>Betaproteobacteria</taxon>
        <taxon>Burkholderiales</taxon>
        <taxon>Comamonadaceae</taxon>
        <taxon>Delftia</taxon>
    </lineage>
</organism>
<reference evidence="2 3" key="1">
    <citation type="submission" date="2020-12" db="EMBL/GenBank/DDBJ databases">
        <title>FDA dAtabase for Regulatory Grade micrObial Sequences (FDA-ARGOS): Supporting development and validation of Infectious Disease Dx tests.</title>
        <authorList>
            <person name="Sproer C."/>
            <person name="Gronow S."/>
            <person name="Severitt S."/>
            <person name="Schroder I."/>
            <person name="Tallon L."/>
            <person name="Sadzewicz L."/>
            <person name="Zhao X."/>
            <person name="Boylan J."/>
            <person name="Ott S."/>
            <person name="Bowen H."/>
            <person name="Vavikolanu K."/>
            <person name="Mehta A."/>
            <person name="Aluvathingal J."/>
            <person name="Nadendla S."/>
            <person name="Lowell S."/>
            <person name="Myers T."/>
            <person name="Yan Y."/>
            <person name="Sichtig H."/>
        </authorList>
    </citation>
    <scope>NUCLEOTIDE SEQUENCE [LARGE SCALE GENOMIC DNA]</scope>
    <source>
        <strain evidence="2 3">FDAARGOS_890</strain>
    </source>
</reference>
<dbReference type="RefSeq" id="WP_133073854.1">
    <property type="nucleotide sequence ID" value="NZ_CP065748.1"/>
</dbReference>
<dbReference type="AlphaFoldDB" id="A0A7T2YYG9"/>
<protein>
    <submittedName>
        <fullName evidence="2">GPW/gp25 family protein</fullName>
    </submittedName>
</protein>
<dbReference type="KEGG" id="dla:I6G47_16055"/>